<evidence type="ECO:0000313" key="2">
    <source>
        <dbReference type="EMBL" id="SCV74644.1"/>
    </source>
</evidence>
<name>A0A238FS13_9BASI</name>
<evidence type="ECO:0000256" key="1">
    <source>
        <dbReference type="SAM" id="MobiDB-lite"/>
    </source>
</evidence>
<proteinExistence type="predicted"/>
<feature type="region of interest" description="Disordered" evidence="1">
    <location>
        <begin position="338"/>
        <end position="374"/>
    </location>
</feature>
<dbReference type="AlphaFoldDB" id="A0A238FS13"/>
<sequence>MTTPATPTPTPFGPLPIELEHLHSSLGYAFDPHLYLQLRLALACGSSHLLLRLSSTHLDKHERAQAVDALAAQLDWMCRTIFGLETNQVQCTRRPTSANAFLKAWLVLDPTPPPLSSPSSPISARAKTTRFNQRIASASSMGRGPSPDAKSAPAQPRRSLSLPRSPLVGLDIMDLEQGRGKASSAFVNAPSDPSKPSIMVGSSFDSKPSRVNSHDPDQHASLDLTPRQTQSPDQSAPSSPATASAVHWGARVAPPKTMTSSSFGQPFKLETSNLAGPPMTRRRRSTITVRPSASPSLSSKRLPQVVILERLDRTSPRTQQGMLKTLRDRRMRLDGPLITSSGLKREGSGTPTPTTTSNGFLRSRGTSEGTHALDGGPDWILPDGFLCIAIVLEEGDRGDWGGLDRYLVSGTRTRPRERRAETVAETHQHSSRQLDRFALSLTIPSGSYDFRRPPTTLSHPLSTPFISPHPFPPSILPSTFSDALVNYQNDLISTLRHHPRLEGRFLTSRASKDLTAILKTWVVITHGHHSTQDGPDNNSSPPMVLPNDVVHVLLPVLGHRLRMKDAKDEKSVSWGSEIRALKRRKGAKEGRVERVIRAVVEEV</sequence>
<dbReference type="STRING" id="269621.A0A238FS13"/>
<feature type="compositionally biased region" description="Polar residues" evidence="1">
    <location>
        <begin position="286"/>
        <end position="300"/>
    </location>
</feature>
<dbReference type="EMBL" id="FMSP01000023">
    <property type="protein sequence ID" value="SCV74644.1"/>
    <property type="molecule type" value="Genomic_DNA"/>
</dbReference>
<feature type="compositionally biased region" description="Low complexity" evidence="1">
    <location>
        <begin position="156"/>
        <end position="166"/>
    </location>
</feature>
<gene>
    <name evidence="2" type="ORF">BQ2448_7673</name>
</gene>
<feature type="region of interest" description="Disordered" evidence="1">
    <location>
        <begin position="183"/>
        <end position="300"/>
    </location>
</feature>
<dbReference type="Proteomes" id="UP000198372">
    <property type="component" value="Unassembled WGS sequence"/>
</dbReference>
<feature type="compositionally biased region" description="Low complexity" evidence="1">
    <location>
        <begin position="348"/>
        <end position="357"/>
    </location>
</feature>
<feature type="region of interest" description="Disordered" evidence="1">
    <location>
        <begin position="136"/>
        <end position="166"/>
    </location>
</feature>
<evidence type="ECO:0000313" key="3">
    <source>
        <dbReference type="Proteomes" id="UP000198372"/>
    </source>
</evidence>
<dbReference type="OrthoDB" id="5582146at2759"/>
<feature type="compositionally biased region" description="Low complexity" evidence="1">
    <location>
        <begin position="228"/>
        <end position="245"/>
    </location>
</feature>
<feature type="compositionally biased region" description="Polar residues" evidence="1">
    <location>
        <begin position="358"/>
        <end position="369"/>
    </location>
</feature>
<feature type="compositionally biased region" description="Polar residues" evidence="1">
    <location>
        <begin position="257"/>
        <end position="274"/>
    </location>
</feature>
<accession>A0A238FS13</accession>
<protein>
    <submittedName>
        <fullName evidence="2">BQ2448_7673 protein</fullName>
    </submittedName>
</protein>
<reference evidence="3" key="1">
    <citation type="submission" date="2016-09" db="EMBL/GenBank/DDBJ databases">
        <authorList>
            <person name="Jeantristanb JTB J.-T."/>
            <person name="Ricardo R."/>
        </authorList>
    </citation>
    <scope>NUCLEOTIDE SEQUENCE [LARGE SCALE GENOMIC DNA]</scope>
</reference>
<organism evidence="2 3">
    <name type="scientific">Microbotryum intermedium</name>
    <dbReference type="NCBI Taxonomy" id="269621"/>
    <lineage>
        <taxon>Eukaryota</taxon>
        <taxon>Fungi</taxon>
        <taxon>Dikarya</taxon>
        <taxon>Basidiomycota</taxon>
        <taxon>Pucciniomycotina</taxon>
        <taxon>Microbotryomycetes</taxon>
        <taxon>Microbotryales</taxon>
        <taxon>Microbotryaceae</taxon>
        <taxon>Microbotryum</taxon>
    </lineage>
</organism>
<keyword evidence="3" id="KW-1185">Reference proteome</keyword>